<dbReference type="GeneID" id="99673627"/>
<keyword evidence="3" id="KW-0413">Isomerase</keyword>
<dbReference type="Proteomes" id="UP000239237">
    <property type="component" value="Unassembled WGS sequence"/>
</dbReference>
<dbReference type="EMBL" id="OKQU01000001">
    <property type="protein sequence ID" value="SPE07310.1"/>
    <property type="molecule type" value="Genomic_DNA"/>
</dbReference>
<protein>
    <submittedName>
        <fullName evidence="3">Xylose isomerase-like TIM barrel</fullName>
    </submittedName>
</protein>
<keyword evidence="5" id="KW-1185">Reference proteome</keyword>
<dbReference type="KEGG" id="lsu:A6B45_02420"/>
<gene>
    <name evidence="2" type="ORF">LES8486_01031</name>
    <name evidence="3" type="ORF">LES9216_01178</name>
</gene>
<organism evidence="3 4">
    <name type="scientific">Leuconostoc suionicum</name>
    <dbReference type="NCBI Taxonomy" id="1511761"/>
    <lineage>
        <taxon>Bacteria</taxon>
        <taxon>Bacillati</taxon>
        <taxon>Bacillota</taxon>
        <taxon>Bacilli</taxon>
        <taxon>Lactobacillales</taxon>
        <taxon>Lactobacillaceae</taxon>
        <taxon>Leuconostoc</taxon>
    </lineage>
</organism>
<evidence type="ECO:0000259" key="1">
    <source>
        <dbReference type="Pfam" id="PF01261"/>
    </source>
</evidence>
<reference evidence="2 5" key="1">
    <citation type="submission" date="2018-02" db="EMBL/GenBank/DDBJ databases">
        <authorList>
            <person name="Rodrigo-Torres L."/>
            <person name="Arahal R. D."/>
            <person name="Lucena T."/>
        </authorList>
    </citation>
    <scope>NUCLEOTIDE SEQUENCE [LARGE SCALE GENOMIC DNA]</scope>
    <source>
        <strain evidence="2 5">CECT 8486</strain>
    </source>
</reference>
<dbReference type="InterPro" id="IPR036237">
    <property type="entry name" value="Xyl_isomerase-like_sf"/>
</dbReference>
<dbReference type="SUPFAM" id="SSF51658">
    <property type="entry name" value="Xylose isomerase-like"/>
    <property type="match status" value="1"/>
</dbReference>
<dbReference type="AlphaFoldDB" id="A0A2N9KAC2"/>
<evidence type="ECO:0000313" key="5">
    <source>
        <dbReference type="Proteomes" id="UP000239237"/>
    </source>
</evidence>
<dbReference type="EMBL" id="OKQR01000001">
    <property type="protein sequence ID" value="SPD92031.1"/>
    <property type="molecule type" value="Genomic_DNA"/>
</dbReference>
<dbReference type="InterPro" id="IPR013022">
    <property type="entry name" value="Xyl_isomerase-like_TIM-brl"/>
</dbReference>
<dbReference type="Pfam" id="PF01261">
    <property type="entry name" value="AP_endonuc_2"/>
    <property type="match status" value="1"/>
</dbReference>
<reference evidence="3 4" key="2">
    <citation type="submission" date="2018-02" db="EMBL/GenBank/DDBJ databases">
        <authorList>
            <person name="Cohen D.B."/>
            <person name="Kent A.D."/>
        </authorList>
    </citation>
    <scope>NUCLEOTIDE SEQUENCE [LARGE SCALE GENOMIC DNA]</scope>
    <source>
        <strain evidence="3 4">CECT 9216</strain>
    </source>
</reference>
<dbReference type="Gene3D" id="3.20.20.150">
    <property type="entry name" value="Divalent-metal-dependent TIM barrel enzymes"/>
    <property type="match status" value="1"/>
</dbReference>
<dbReference type="Proteomes" id="UP000237923">
    <property type="component" value="Unassembled WGS sequence"/>
</dbReference>
<proteinExistence type="predicted"/>
<feature type="domain" description="Xylose isomerase-like TIM barrel" evidence="1">
    <location>
        <begin position="122"/>
        <end position="241"/>
    </location>
</feature>
<evidence type="ECO:0000313" key="2">
    <source>
        <dbReference type="EMBL" id="SPD92031.1"/>
    </source>
</evidence>
<name>A0A2N9KAC2_9LACO</name>
<accession>A0A2N9KAC2</accession>
<dbReference type="GO" id="GO:0016853">
    <property type="term" value="F:isomerase activity"/>
    <property type="evidence" value="ECO:0007669"/>
    <property type="project" value="UniProtKB-KW"/>
</dbReference>
<evidence type="ECO:0000313" key="4">
    <source>
        <dbReference type="Proteomes" id="UP000237923"/>
    </source>
</evidence>
<evidence type="ECO:0000313" key="3">
    <source>
        <dbReference type="EMBL" id="SPE07310.1"/>
    </source>
</evidence>
<sequence>MRKEQIVLNNLVFMNDHEKGMQQLEMLKKAVSFGVSSVELRREYFDDIIKETPAIAQYAADNKVRLFYSVPDEVFVDHRLNPKLSQYYDEALALGIYAIKFNIGDFETLSSEDVSELSQLLTRGIQTNIENDQTQVSGKINAIEKFMSAVTENNLDIRYVYDMGNWRYVGEDEVLAAEKLAQYVRYIHVKDDQGHGDNLVTVPLNEGDIAWQSILNILPSNVPVAVEYPTVNDKVIQDGVQALAMFN</sequence>
<dbReference type="RefSeq" id="WP_072613187.1">
    <property type="nucleotide sequence ID" value="NZ_AP017935.1"/>
</dbReference>